<reference evidence="5" key="1">
    <citation type="journal article" date="2019" name="Int. J. Syst. Evol. Microbiol.">
        <title>The Global Catalogue of Microorganisms (GCM) 10K type strain sequencing project: providing services to taxonomists for standard genome sequencing and annotation.</title>
        <authorList>
            <consortium name="The Broad Institute Genomics Platform"/>
            <consortium name="The Broad Institute Genome Sequencing Center for Infectious Disease"/>
            <person name="Wu L."/>
            <person name="Ma J."/>
        </authorList>
    </citation>
    <scope>NUCLEOTIDE SEQUENCE [LARGE SCALE GENOMIC DNA]</scope>
    <source>
        <strain evidence="5">KCTC 42424</strain>
    </source>
</reference>
<protein>
    <submittedName>
        <fullName evidence="4">Y-family DNA polymerase</fullName>
    </submittedName>
</protein>
<dbReference type="PANTHER" id="PTHR35369">
    <property type="entry name" value="BLR3025 PROTEIN-RELATED"/>
    <property type="match status" value="1"/>
</dbReference>
<dbReference type="Gene3D" id="3.40.1170.60">
    <property type="match status" value="1"/>
</dbReference>
<dbReference type="Pfam" id="PF00817">
    <property type="entry name" value="IMS"/>
    <property type="match status" value="1"/>
</dbReference>
<keyword evidence="5" id="KW-1185">Reference proteome</keyword>
<sequence>MKIWLYLHFPNLYLHSLFVPQQQLSQPQQQQQQQQQPLAILQQPAPGRQHYYVWQLNQAAARAGVEADMPLASALCFCPTLQTRLAEPHKNQQLLQQKAIWGYQFSARVSIDPPQGLWLEVSSMLSLFGGLEALCQRIRQAAQQQQWPLQLGLAHQPLIARILARQQLSDPRQYQPALLAASSQQLLQALTLEQLDFPAEQQLALQRLGIRHYAQLQTLPITRLSDRFEAALISHLLQLSGAQQPVLEWFQPPLTFSEEAHFIQEVEHINGLLFPLKRQLASLSIFLQQRQLAVSQLRLQLKHRQPADQVIADSDWLIRFARAESRQHELMTLLRYQLEKRRLTAPVRELTLSATHFVAQQQQQQDYWPQQAGGPQHGETLLNRLQARLQPQQLCRLSTSGDARPDFAWHSSDPLQPYPQNPSRLSATPQPLWLLPQPQPCAAPRNIISGPQRISSGWWQADDYQRRDYYQVRQQQQLLWVFRDEYKRWFIHGYFS</sequence>
<proteinExistence type="inferred from homology"/>
<evidence type="ECO:0000313" key="4">
    <source>
        <dbReference type="EMBL" id="MFC3681569.1"/>
    </source>
</evidence>
<evidence type="ECO:0000259" key="3">
    <source>
        <dbReference type="Pfam" id="PF00817"/>
    </source>
</evidence>
<dbReference type="InterPro" id="IPR001126">
    <property type="entry name" value="UmuC"/>
</dbReference>
<evidence type="ECO:0000256" key="2">
    <source>
        <dbReference type="ARBA" id="ARBA00022763"/>
    </source>
</evidence>
<accession>A0ABV7VVJ7</accession>
<comment type="caution">
    <text evidence="4">The sequence shown here is derived from an EMBL/GenBank/DDBJ whole genome shotgun (WGS) entry which is preliminary data.</text>
</comment>
<dbReference type="CDD" id="cd03468">
    <property type="entry name" value="PolY_like"/>
    <property type="match status" value="1"/>
</dbReference>
<dbReference type="InterPro" id="IPR043128">
    <property type="entry name" value="Rev_trsase/Diguanyl_cyclase"/>
</dbReference>
<evidence type="ECO:0000256" key="1">
    <source>
        <dbReference type="ARBA" id="ARBA00010945"/>
    </source>
</evidence>
<keyword evidence="2" id="KW-0227">DNA damage</keyword>
<dbReference type="PANTHER" id="PTHR35369:SF2">
    <property type="entry name" value="BLR3025 PROTEIN"/>
    <property type="match status" value="1"/>
</dbReference>
<gene>
    <name evidence="4" type="ORF">ACFOMG_15800</name>
</gene>
<feature type="domain" description="UmuC" evidence="3">
    <location>
        <begin position="33"/>
        <end position="164"/>
    </location>
</feature>
<dbReference type="InterPro" id="IPR043502">
    <property type="entry name" value="DNA/RNA_pol_sf"/>
</dbReference>
<dbReference type="Gene3D" id="3.30.70.270">
    <property type="match status" value="1"/>
</dbReference>
<comment type="similarity">
    <text evidence="1">Belongs to the DNA polymerase type-Y family.</text>
</comment>
<evidence type="ECO:0000313" key="5">
    <source>
        <dbReference type="Proteomes" id="UP001595722"/>
    </source>
</evidence>
<dbReference type="InterPro" id="IPR050356">
    <property type="entry name" value="SulA_CellDiv_inhibitor"/>
</dbReference>
<dbReference type="Proteomes" id="UP001595722">
    <property type="component" value="Unassembled WGS sequence"/>
</dbReference>
<organism evidence="4 5">
    <name type="scientific">Bacterioplanoides pacificum</name>
    <dbReference type="NCBI Taxonomy" id="1171596"/>
    <lineage>
        <taxon>Bacteria</taxon>
        <taxon>Pseudomonadati</taxon>
        <taxon>Pseudomonadota</taxon>
        <taxon>Gammaproteobacteria</taxon>
        <taxon>Oceanospirillales</taxon>
        <taxon>Oceanospirillaceae</taxon>
        <taxon>Bacterioplanoides</taxon>
    </lineage>
</organism>
<dbReference type="SUPFAM" id="SSF56672">
    <property type="entry name" value="DNA/RNA polymerases"/>
    <property type="match status" value="1"/>
</dbReference>
<name>A0ABV7VVJ7_9GAMM</name>
<dbReference type="EMBL" id="JBHRYB010000015">
    <property type="protein sequence ID" value="MFC3681569.1"/>
    <property type="molecule type" value="Genomic_DNA"/>
</dbReference>
<dbReference type="RefSeq" id="WP_376868048.1">
    <property type="nucleotide sequence ID" value="NZ_JBHRYB010000015.1"/>
</dbReference>